<sequence length="163" mass="17834">MDWHVTRLTPHAAAAVAPPVCSAGRPPQPHHPRARLRRSVPLLTLISGGRRLLRHGSCLTQPPPLHRLSAPPADPHDPAILALVSGGQCLLRHSSRLTQPLRLHRPSAPPTNPRDLALLTLVSGGRRLLRHDSRLTQPPPLHRPSSPPADPHDPAFLMLTFSW</sequence>
<reference evidence="2 3" key="1">
    <citation type="submission" date="2019-11" db="EMBL/GenBank/DDBJ databases">
        <title>Whole genome sequence of Oryza granulata.</title>
        <authorList>
            <person name="Li W."/>
        </authorList>
    </citation>
    <scope>NUCLEOTIDE SEQUENCE [LARGE SCALE GENOMIC DNA]</scope>
    <source>
        <strain evidence="3">cv. Menghai</strain>
        <tissue evidence="2">Leaf</tissue>
    </source>
</reference>
<feature type="compositionally biased region" description="Pro residues" evidence="1">
    <location>
        <begin position="137"/>
        <end position="149"/>
    </location>
</feature>
<evidence type="ECO:0000313" key="2">
    <source>
        <dbReference type="EMBL" id="KAF0899061.1"/>
    </source>
</evidence>
<gene>
    <name evidence="2" type="ORF">E2562_012914</name>
</gene>
<proteinExistence type="predicted"/>
<evidence type="ECO:0000313" key="3">
    <source>
        <dbReference type="Proteomes" id="UP000479710"/>
    </source>
</evidence>
<organism evidence="2 3">
    <name type="scientific">Oryza meyeriana var. granulata</name>
    <dbReference type="NCBI Taxonomy" id="110450"/>
    <lineage>
        <taxon>Eukaryota</taxon>
        <taxon>Viridiplantae</taxon>
        <taxon>Streptophyta</taxon>
        <taxon>Embryophyta</taxon>
        <taxon>Tracheophyta</taxon>
        <taxon>Spermatophyta</taxon>
        <taxon>Magnoliopsida</taxon>
        <taxon>Liliopsida</taxon>
        <taxon>Poales</taxon>
        <taxon>Poaceae</taxon>
        <taxon>BOP clade</taxon>
        <taxon>Oryzoideae</taxon>
        <taxon>Oryzeae</taxon>
        <taxon>Oryzinae</taxon>
        <taxon>Oryza</taxon>
        <taxon>Oryza meyeriana</taxon>
    </lineage>
</organism>
<evidence type="ECO:0000256" key="1">
    <source>
        <dbReference type="SAM" id="MobiDB-lite"/>
    </source>
</evidence>
<protein>
    <submittedName>
        <fullName evidence="2">Uncharacterized protein</fullName>
    </submittedName>
</protein>
<accession>A0A6G1CG79</accession>
<name>A0A6G1CG79_9ORYZ</name>
<dbReference type="AlphaFoldDB" id="A0A6G1CG79"/>
<dbReference type="Proteomes" id="UP000479710">
    <property type="component" value="Unassembled WGS sequence"/>
</dbReference>
<comment type="caution">
    <text evidence="2">The sequence shown here is derived from an EMBL/GenBank/DDBJ whole genome shotgun (WGS) entry which is preliminary data.</text>
</comment>
<feature type="region of interest" description="Disordered" evidence="1">
    <location>
        <begin position="131"/>
        <end position="152"/>
    </location>
</feature>
<dbReference type="EMBL" id="SPHZ02000009">
    <property type="protein sequence ID" value="KAF0899061.1"/>
    <property type="molecule type" value="Genomic_DNA"/>
</dbReference>
<keyword evidence="3" id="KW-1185">Reference proteome</keyword>